<reference evidence="2 3" key="1">
    <citation type="submission" date="2024-02" db="EMBL/GenBank/DDBJ databases">
        <title>de novo genome assembly of Solanum bulbocastanum strain 11H21.</title>
        <authorList>
            <person name="Hosaka A.J."/>
        </authorList>
    </citation>
    <scope>NUCLEOTIDE SEQUENCE [LARGE SCALE GENOMIC DNA]</scope>
    <source>
        <tissue evidence="2">Young leaves</tissue>
    </source>
</reference>
<evidence type="ECO:0000313" key="3">
    <source>
        <dbReference type="Proteomes" id="UP001371456"/>
    </source>
</evidence>
<evidence type="ECO:0000256" key="1">
    <source>
        <dbReference type="SAM" id="MobiDB-lite"/>
    </source>
</evidence>
<dbReference type="Proteomes" id="UP001371456">
    <property type="component" value="Unassembled WGS sequence"/>
</dbReference>
<dbReference type="EMBL" id="JBANQN010000006">
    <property type="protein sequence ID" value="KAK6786055.1"/>
    <property type="molecule type" value="Genomic_DNA"/>
</dbReference>
<dbReference type="AlphaFoldDB" id="A0AAN8YAP7"/>
<keyword evidence="3" id="KW-1185">Reference proteome</keyword>
<proteinExistence type="predicted"/>
<sequence>MSELTYAYHSKRTEEDSHWRASKHGNENTTKTGEIQSVGVKSAEQWSELKGSKTPVLTNTTPDSNMTKSEERRIHEDREIQSSNYLRQQEGFDGVVSREGRKGRRDRTKKVGEPVSGESYGCASGLGIPLFADECTKQVDRVSYVRVLIEMDISQNLPTDIKVEDPNGREFNQKVVYECVPAYCPKCLIIGHKCSAKGEEHKQKLAKGRQNGNKRGVNNKENPARHMRTVGNKNEDNYKPRRMWRNGRKQKGQRQHMGMAKISIANGFGPLHDHDTRCVADMDKVFRGAVKVTGKDEILGFYKSFLGTCAPQLPIVDGQAMKDGPRLDTSKHN</sequence>
<accession>A0AAN8YAP7</accession>
<feature type="compositionally biased region" description="Polar residues" evidence="1">
    <location>
        <begin position="55"/>
        <end position="67"/>
    </location>
</feature>
<evidence type="ECO:0000313" key="2">
    <source>
        <dbReference type="EMBL" id="KAK6786055.1"/>
    </source>
</evidence>
<name>A0AAN8YAP7_SOLBU</name>
<protein>
    <submittedName>
        <fullName evidence="2">Uncharacterized protein</fullName>
    </submittedName>
</protein>
<gene>
    <name evidence="2" type="ORF">RDI58_014580</name>
</gene>
<feature type="region of interest" description="Disordered" evidence="1">
    <location>
        <begin position="1"/>
        <end position="116"/>
    </location>
</feature>
<feature type="compositionally biased region" description="Basic and acidic residues" evidence="1">
    <location>
        <begin position="68"/>
        <end position="80"/>
    </location>
</feature>
<dbReference type="PANTHER" id="PTHR33233">
    <property type="entry name" value="ENDONUCLEASE/EXONUCLEASE/PHOSPHATASE"/>
    <property type="match status" value="1"/>
</dbReference>
<organism evidence="2 3">
    <name type="scientific">Solanum bulbocastanum</name>
    <name type="common">Wild potato</name>
    <dbReference type="NCBI Taxonomy" id="147425"/>
    <lineage>
        <taxon>Eukaryota</taxon>
        <taxon>Viridiplantae</taxon>
        <taxon>Streptophyta</taxon>
        <taxon>Embryophyta</taxon>
        <taxon>Tracheophyta</taxon>
        <taxon>Spermatophyta</taxon>
        <taxon>Magnoliopsida</taxon>
        <taxon>eudicotyledons</taxon>
        <taxon>Gunneridae</taxon>
        <taxon>Pentapetalae</taxon>
        <taxon>asterids</taxon>
        <taxon>lamiids</taxon>
        <taxon>Solanales</taxon>
        <taxon>Solanaceae</taxon>
        <taxon>Solanoideae</taxon>
        <taxon>Solaneae</taxon>
        <taxon>Solanum</taxon>
    </lineage>
</organism>
<feature type="region of interest" description="Disordered" evidence="1">
    <location>
        <begin position="205"/>
        <end position="240"/>
    </location>
</feature>
<comment type="caution">
    <text evidence="2">The sequence shown here is derived from an EMBL/GenBank/DDBJ whole genome shotgun (WGS) entry which is preliminary data.</text>
</comment>
<dbReference type="PANTHER" id="PTHR33233:SF17">
    <property type="entry name" value="DUF4283 DOMAIN-CONTAINING PROTEIN"/>
    <property type="match status" value="1"/>
</dbReference>